<dbReference type="AlphaFoldDB" id="A0A2Z6SCV4"/>
<comment type="caution">
    <text evidence="2">The sequence shown here is derived from an EMBL/GenBank/DDBJ whole genome shotgun (WGS) entry which is preliminary data.</text>
</comment>
<keyword evidence="3" id="KW-1185">Reference proteome</keyword>
<dbReference type="Gene3D" id="1.20.5.340">
    <property type="match status" value="1"/>
</dbReference>
<dbReference type="EMBL" id="BEXD01004168">
    <property type="protein sequence ID" value="GBC07750.1"/>
    <property type="molecule type" value="Genomic_DNA"/>
</dbReference>
<feature type="coiled-coil region" evidence="1">
    <location>
        <begin position="83"/>
        <end position="196"/>
    </location>
</feature>
<evidence type="ECO:0000313" key="3">
    <source>
        <dbReference type="Proteomes" id="UP000247702"/>
    </source>
</evidence>
<accession>A0A2Z6SCV4</accession>
<evidence type="ECO:0000313" key="2">
    <source>
        <dbReference type="EMBL" id="GBC07750.1"/>
    </source>
</evidence>
<organism evidence="2 3">
    <name type="scientific">Rhizophagus clarus</name>
    <dbReference type="NCBI Taxonomy" id="94130"/>
    <lineage>
        <taxon>Eukaryota</taxon>
        <taxon>Fungi</taxon>
        <taxon>Fungi incertae sedis</taxon>
        <taxon>Mucoromycota</taxon>
        <taxon>Glomeromycotina</taxon>
        <taxon>Glomeromycetes</taxon>
        <taxon>Glomerales</taxon>
        <taxon>Glomeraceae</taxon>
        <taxon>Rhizophagus</taxon>
    </lineage>
</organism>
<evidence type="ECO:0000256" key="1">
    <source>
        <dbReference type="SAM" id="Coils"/>
    </source>
</evidence>
<reference evidence="2 3" key="1">
    <citation type="submission" date="2017-11" db="EMBL/GenBank/DDBJ databases">
        <title>The genome of Rhizophagus clarus HR1 reveals common genetic basis of auxotrophy among arbuscular mycorrhizal fungi.</title>
        <authorList>
            <person name="Kobayashi Y."/>
        </authorList>
    </citation>
    <scope>NUCLEOTIDE SEQUENCE [LARGE SCALE GENOMIC DNA]</scope>
    <source>
        <strain evidence="2 3">HR1</strain>
    </source>
</reference>
<dbReference type="Proteomes" id="UP000247702">
    <property type="component" value="Unassembled WGS sequence"/>
</dbReference>
<name>A0A2Z6SCV4_9GLOM</name>
<gene>
    <name evidence="2" type="ORF">RclHR1_07680004</name>
</gene>
<proteinExistence type="predicted"/>
<protein>
    <submittedName>
        <fullName evidence="2">Uncharacterized protein</fullName>
    </submittedName>
</protein>
<keyword evidence="1" id="KW-0175">Coiled coil</keyword>
<sequence>MSQEKVLRPRSWPECNVFPAFPVIFVTDIGVQMNNTWLDQRGSSKQALKYDNEEENDHWVMNELKVLSQHLLDYNRRTFEKFMLDIENEYRERNNANKKLQRRTCEEYKAELEEENYHLRSVLQTEIDLNRQNESRINQLERDYPQCEQEIQVLNREIERPENALKEEIVELKSEISSLKSRLYQAKKDVDRLQCQIRVITSRKNTPERENSSDLYNPNINLEIANITELANAIDGYVKNRTTTRNILIDQIKRATRQVRRKENILYQDLICKQRRRYDVKAEQDLAITRSDLAEAAMGRVVGMVGYRPPIFYGRPGENPKNFLKDFQRYVVANQINVTPGAGQAARRAETLGVANLTAVRTLAAGNGGGQVGGLNTAGQFQGKVTAEIGRIGAGTATGADIISDGMWDENWSIAGSEPTNNASVASNAGGGFPAVTIAPNITLVFGQLMQGDMGIEEFFARIKKIGKLAEMTPEQQKEQLIRGLSLMNQYNLRMIAKFHDTHDNIVDVLAEAEKFTLSQKILFQFFRRPTLI</sequence>